<protein>
    <submittedName>
        <fullName evidence="2">Uncharacterized protein</fullName>
    </submittedName>
</protein>
<accession>A0A166P345</accession>
<feature type="compositionally biased region" description="Polar residues" evidence="1">
    <location>
        <begin position="7"/>
        <end position="22"/>
    </location>
</feature>
<dbReference type="Proteomes" id="UP000076532">
    <property type="component" value="Unassembled WGS sequence"/>
</dbReference>
<reference evidence="2 3" key="1">
    <citation type="journal article" date="2016" name="Mol. Biol. Evol.">
        <title>Comparative Genomics of Early-Diverging Mushroom-Forming Fungi Provides Insights into the Origins of Lignocellulose Decay Capabilities.</title>
        <authorList>
            <person name="Nagy L.G."/>
            <person name="Riley R."/>
            <person name="Tritt A."/>
            <person name="Adam C."/>
            <person name="Daum C."/>
            <person name="Floudas D."/>
            <person name="Sun H."/>
            <person name="Yadav J.S."/>
            <person name="Pangilinan J."/>
            <person name="Larsson K.H."/>
            <person name="Matsuura K."/>
            <person name="Barry K."/>
            <person name="Labutti K."/>
            <person name="Kuo R."/>
            <person name="Ohm R.A."/>
            <person name="Bhattacharya S.S."/>
            <person name="Shirouzu T."/>
            <person name="Yoshinaga Y."/>
            <person name="Martin F.M."/>
            <person name="Grigoriev I.V."/>
            <person name="Hibbett D.S."/>
        </authorList>
    </citation>
    <scope>NUCLEOTIDE SEQUENCE [LARGE SCALE GENOMIC DNA]</scope>
    <source>
        <strain evidence="2 3">CBS 109695</strain>
    </source>
</reference>
<feature type="region of interest" description="Disordered" evidence="1">
    <location>
        <begin position="1"/>
        <end position="61"/>
    </location>
</feature>
<dbReference type="OrthoDB" id="3020879at2759"/>
<organism evidence="2 3">
    <name type="scientific">Athelia psychrophila</name>
    <dbReference type="NCBI Taxonomy" id="1759441"/>
    <lineage>
        <taxon>Eukaryota</taxon>
        <taxon>Fungi</taxon>
        <taxon>Dikarya</taxon>
        <taxon>Basidiomycota</taxon>
        <taxon>Agaricomycotina</taxon>
        <taxon>Agaricomycetes</taxon>
        <taxon>Agaricomycetidae</taxon>
        <taxon>Atheliales</taxon>
        <taxon>Atheliaceae</taxon>
        <taxon>Athelia</taxon>
    </lineage>
</organism>
<evidence type="ECO:0000313" key="2">
    <source>
        <dbReference type="EMBL" id="KZP25662.1"/>
    </source>
</evidence>
<gene>
    <name evidence="2" type="ORF">FIBSPDRAFT_1007850</name>
</gene>
<dbReference type="AlphaFoldDB" id="A0A166P345"/>
<evidence type="ECO:0000256" key="1">
    <source>
        <dbReference type="SAM" id="MobiDB-lite"/>
    </source>
</evidence>
<dbReference type="EMBL" id="KV417519">
    <property type="protein sequence ID" value="KZP25662.1"/>
    <property type="molecule type" value="Genomic_DNA"/>
</dbReference>
<proteinExistence type="predicted"/>
<evidence type="ECO:0000313" key="3">
    <source>
        <dbReference type="Proteomes" id="UP000076532"/>
    </source>
</evidence>
<sequence length="201" mass="22093">MDRGGPRNSQRTHSQSGCNNEPEQPAVEHLDVPAEASPTPSRLAGPCQRRPPIPCKLSGATPTAAGAKLHNPLQQLLGILILGDSMLPKLKQLSIKGPSGMSYVHLALLVGSRWRHPLGDFVRIESVEVNYSGPCTHAKSSMTQIPAHTESRESGWALALLRQYRSEGLRVVGPPVDEDECIECIEEHGHHTFQTRVFYRR</sequence>
<keyword evidence="3" id="KW-1185">Reference proteome</keyword>
<name>A0A166P345_9AGAM</name>